<dbReference type="RefSeq" id="XP_039142365.1">
    <property type="nucleotide sequence ID" value="XM_039286431.1"/>
</dbReference>
<evidence type="ECO:0000256" key="5">
    <source>
        <dbReference type="ARBA" id="ARBA00022691"/>
    </source>
</evidence>
<keyword evidence="2" id="KW-0158">Chromosome</keyword>
<evidence type="ECO:0000313" key="19">
    <source>
        <dbReference type="RefSeq" id="XP_039142367.1"/>
    </source>
</evidence>
<dbReference type="Proteomes" id="UP001515500">
    <property type="component" value="Chromosome 16"/>
</dbReference>
<dbReference type="PANTHER" id="PTHR45660:SF46">
    <property type="entry name" value="HISTONE-LYSINE N-METHYLTRANSFERASE, H3 LYSINE-9 SPECIFIC SUVH6"/>
    <property type="match status" value="1"/>
</dbReference>
<keyword evidence="6" id="KW-0156">Chromatin regulator</keyword>
<organism evidence="14 16">
    <name type="scientific">Dioscorea cayennensis subsp. rotundata</name>
    <name type="common">White Guinea yam</name>
    <name type="synonym">Dioscorea rotundata</name>
    <dbReference type="NCBI Taxonomy" id="55577"/>
    <lineage>
        <taxon>Eukaryota</taxon>
        <taxon>Viridiplantae</taxon>
        <taxon>Streptophyta</taxon>
        <taxon>Embryophyta</taxon>
        <taxon>Tracheophyta</taxon>
        <taxon>Spermatophyta</taxon>
        <taxon>Magnoliopsida</taxon>
        <taxon>Liliopsida</taxon>
        <taxon>Dioscoreales</taxon>
        <taxon>Dioscoreaceae</taxon>
        <taxon>Dioscorea</taxon>
    </lineage>
</organism>
<evidence type="ECO:0000256" key="8">
    <source>
        <dbReference type="PROSITE-ProRule" id="PRU00358"/>
    </source>
</evidence>
<dbReference type="GO" id="GO:0032259">
    <property type="term" value="P:methylation"/>
    <property type="evidence" value="ECO:0007669"/>
    <property type="project" value="UniProtKB-KW"/>
</dbReference>
<dbReference type="RefSeq" id="XP_039142364.1">
    <property type="nucleotide sequence ID" value="XM_039286430.1"/>
</dbReference>
<dbReference type="PROSITE" id="PS50280">
    <property type="entry name" value="SET"/>
    <property type="match status" value="1"/>
</dbReference>
<feature type="domain" description="YDG" evidence="13">
    <location>
        <begin position="375"/>
        <end position="524"/>
    </location>
</feature>
<evidence type="ECO:0000259" key="10">
    <source>
        <dbReference type="PROSITE" id="PS50280"/>
    </source>
</evidence>
<protein>
    <submittedName>
        <fullName evidence="15 16">Histone-lysine N-methyltransferase, H3 lysine-9 specific SUVH6-like</fullName>
    </submittedName>
</protein>
<evidence type="ECO:0000256" key="9">
    <source>
        <dbReference type="SAM" id="MobiDB-lite"/>
    </source>
</evidence>
<dbReference type="InterPro" id="IPR051357">
    <property type="entry name" value="H3K9_HMTase_SUVAR3-9"/>
</dbReference>
<dbReference type="PROSITE" id="PS50868">
    <property type="entry name" value="POST_SET"/>
    <property type="match status" value="1"/>
</dbReference>
<sequence length="831" mass="91790">MESFKEGNIGTKASIPLKYKPRKSSTRGGATSSMPRVRDPNNDSVPEASGQPLSLKLKESSNVLFGQETTGPSGTMTRRVPYSVEVNNQPVVASAPNNSAAQDGSWLSLKSDQVKEQSPRRHSFCSGVSAVHDFPIGTGKDTTTGHSIPARPRSTDDTMVLVGGSEKGPLTGSCDEIVSSWNEKNGKKSESSLGRRPFCSRVSSVRDFPIGCGQVIADGSIPARKRSASNAMVLLGGAETGSLAGCCDEVVPSLSEKDGKGVESSTGKKMKSANIELGMKADESEARAPLDNEDKELPREEDESKTIVITDHASEIEISKKVKDTLRLFQTMHRKLLQEEESEPKQTQCNRVDLKAFGIFKSKGKCLGNGGKFMGSIPGVQVGDEFFWRVEMCTIALHCQHMAGIDYLWRDGKPFAISVVSSGRYPHAEDVATSEELVYSGCGSPDKDQKLERGNLALRNSKEAQTPVRVIYGFKQYHTNDSQEARMGHKSTVTYIYDGLYLIERDSYEKGKNNHYVFLFYMKRIPGQPELPIKELLRSKRSKLRPGLCMQDVSQGQEKRPINVVNTVDDDKQMMPFEYTQKMIYPSQHRLTASEGCDCIRGCLFANNCSCAHKNGGEIPFNHNGAIVQAKPLVYECGPSCKCPPSCPNRVSQHGIKFPLEVFKTKSMGWGVRSLKSIPSGSFICEYAGELLEDEEAQKRDNDEYLFAIGNNYHDESVWEGLSMCIPELKKSASFQGVEEKGYTVDASKHGNVGRFINHSCSPNLYAQNVLYDHDDKSMPHIMLFAAENIPPLQELTYHYNYAVDQVHDSDGNIKRKDCHCGSDECTGRLY</sequence>
<dbReference type="GO" id="GO:0008270">
    <property type="term" value="F:zinc ion binding"/>
    <property type="evidence" value="ECO:0007669"/>
    <property type="project" value="InterPro"/>
</dbReference>
<dbReference type="InterPro" id="IPR007728">
    <property type="entry name" value="Pre-SET_dom"/>
</dbReference>
<evidence type="ECO:0000256" key="3">
    <source>
        <dbReference type="ARBA" id="ARBA00022603"/>
    </source>
</evidence>
<accession>A0AB40CWE3</accession>
<evidence type="ECO:0000313" key="17">
    <source>
        <dbReference type="RefSeq" id="XP_039142365.1"/>
    </source>
</evidence>
<dbReference type="InterPro" id="IPR001214">
    <property type="entry name" value="SET_dom"/>
</dbReference>
<dbReference type="SMART" id="SM00317">
    <property type="entry name" value="SET"/>
    <property type="match status" value="1"/>
</dbReference>
<feature type="compositionally biased region" description="Polar residues" evidence="9">
    <location>
        <begin position="60"/>
        <end position="76"/>
    </location>
</feature>
<dbReference type="InterPro" id="IPR015947">
    <property type="entry name" value="PUA-like_sf"/>
</dbReference>
<dbReference type="Gene3D" id="2.170.270.10">
    <property type="entry name" value="SET domain"/>
    <property type="match status" value="1"/>
</dbReference>
<evidence type="ECO:0000256" key="6">
    <source>
        <dbReference type="ARBA" id="ARBA00022853"/>
    </source>
</evidence>
<dbReference type="SMART" id="SM00508">
    <property type="entry name" value="PostSET"/>
    <property type="match status" value="1"/>
</dbReference>
<dbReference type="GO" id="GO:0003690">
    <property type="term" value="F:double-stranded DNA binding"/>
    <property type="evidence" value="ECO:0007669"/>
    <property type="project" value="TreeGrafter"/>
</dbReference>
<dbReference type="GeneID" id="120279499"/>
<dbReference type="InterPro" id="IPR046341">
    <property type="entry name" value="SET_dom_sf"/>
</dbReference>
<dbReference type="Pfam" id="PF05033">
    <property type="entry name" value="Pre-SET"/>
    <property type="match status" value="1"/>
</dbReference>
<keyword evidence="3" id="KW-0489">Methyltransferase</keyword>
<feature type="domain" description="Post-SET" evidence="12">
    <location>
        <begin position="815"/>
        <end position="831"/>
    </location>
</feature>
<evidence type="ECO:0000313" key="16">
    <source>
        <dbReference type="RefSeq" id="XP_039142364.1"/>
    </source>
</evidence>
<dbReference type="Pfam" id="PF00856">
    <property type="entry name" value="SET"/>
    <property type="match status" value="1"/>
</dbReference>
<dbReference type="AlphaFoldDB" id="A0AB40CWE3"/>
<dbReference type="SMART" id="SM00466">
    <property type="entry name" value="SRA"/>
    <property type="match status" value="1"/>
</dbReference>
<dbReference type="PROSITE" id="PS51015">
    <property type="entry name" value="YDG"/>
    <property type="match status" value="1"/>
</dbReference>
<evidence type="ECO:0000256" key="2">
    <source>
        <dbReference type="ARBA" id="ARBA00022454"/>
    </source>
</evidence>
<evidence type="ECO:0000259" key="13">
    <source>
        <dbReference type="PROSITE" id="PS51015"/>
    </source>
</evidence>
<evidence type="ECO:0000259" key="11">
    <source>
        <dbReference type="PROSITE" id="PS50867"/>
    </source>
</evidence>
<dbReference type="RefSeq" id="XP_039142363.1">
    <property type="nucleotide sequence ID" value="XM_039286429.1"/>
</dbReference>
<reference evidence="15 16" key="1">
    <citation type="submission" date="2025-04" db="UniProtKB">
        <authorList>
            <consortium name="RefSeq"/>
        </authorList>
    </citation>
    <scope>IDENTIFICATION</scope>
</reference>
<comment type="subcellular location">
    <subcellularLocation>
        <location evidence="1">Chromosome</location>
    </subcellularLocation>
    <subcellularLocation>
        <location evidence="8">Nucleus</location>
    </subcellularLocation>
</comment>
<dbReference type="InterPro" id="IPR036987">
    <property type="entry name" value="SRA-YDG_sf"/>
</dbReference>
<gene>
    <name evidence="15 16 17 18 19" type="primary">LOC120279499</name>
</gene>
<evidence type="ECO:0000256" key="4">
    <source>
        <dbReference type="ARBA" id="ARBA00022679"/>
    </source>
</evidence>
<dbReference type="RefSeq" id="XP_039142366.1">
    <property type="nucleotide sequence ID" value="XM_039286432.1"/>
</dbReference>
<keyword evidence="7 8" id="KW-0539">Nucleus</keyword>
<feature type="domain" description="Pre-SET" evidence="11">
    <location>
        <begin position="595"/>
        <end position="655"/>
    </location>
</feature>
<dbReference type="GO" id="GO:0005694">
    <property type="term" value="C:chromosome"/>
    <property type="evidence" value="ECO:0007669"/>
    <property type="project" value="UniProtKB-SubCell"/>
</dbReference>
<dbReference type="PROSITE" id="PS51575">
    <property type="entry name" value="SAM_MT43_SUVAR39_2"/>
    <property type="match status" value="1"/>
</dbReference>
<evidence type="ECO:0000256" key="7">
    <source>
        <dbReference type="ARBA" id="ARBA00023242"/>
    </source>
</evidence>
<evidence type="ECO:0000313" key="18">
    <source>
        <dbReference type="RefSeq" id="XP_039142366.1"/>
    </source>
</evidence>
<evidence type="ECO:0000259" key="12">
    <source>
        <dbReference type="PROSITE" id="PS50868"/>
    </source>
</evidence>
<keyword evidence="4" id="KW-0808">Transferase</keyword>
<evidence type="ECO:0000313" key="14">
    <source>
        <dbReference type="Proteomes" id="UP001515500"/>
    </source>
</evidence>
<dbReference type="PROSITE" id="PS50867">
    <property type="entry name" value="PRE_SET"/>
    <property type="match status" value="1"/>
</dbReference>
<feature type="domain" description="SET" evidence="10">
    <location>
        <begin position="658"/>
        <end position="801"/>
    </location>
</feature>
<evidence type="ECO:0000256" key="1">
    <source>
        <dbReference type="ARBA" id="ARBA00004286"/>
    </source>
</evidence>
<keyword evidence="5" id="KW-0949">S-adenosyl-L-methionine</keyword>
<dbReference type="Gene3D" id="2.30.280.10">
    <property type="entry name" value="SRA-YDG"/>
    <property type="match status" value="1"/>
</dbReference>
<proteinExistence type="predicted"/>
<dbReference type="PANTHER" id="PTHR45660">
    <property type="entry name" value="HISTONE-LYSINE N-METHYLTRANSFERASE SETMAR"/>
    <property type="match status" value="1"/>
</dbReference>
<dbReference type="SUPFAM" id="SSF82199">
    <property type="entry name" value="SET domain"/>
    <property type="match status" value="1"/>
</dbReference>
<dbReference type="RefSeq" id="XP_039142367.1">
    <property type="nucleotide sequence ID" value="XM_039286433.1"/>
</dbReference>
<feature type="region of interest" description="Disordered" evidence="9">
    <location>
        <begin position="280"/>
        <end position="304"/>
    </location>
</feature>
<dbReference type="GO" id="GO:0005634">
    <property type="term" value="C:nucleus"/>
    <property type="evidence" value="ECO:0007669"/>
    <property type="project" value="UniProtKB-SubCell"/>
</dbReference>
<dbReference type="Pfam" id="PF02182">
    <property type="entry name" value="SAD_SRA"/>
    <property type="match status" value="1"/>
</dbReference>
<dbReference type="SMART" id="SM00468">
    <property type="entry name" value="PreSET"/>
    <property type="match status" value="1"/>
</dbReference>
<dbReference type="InterPro" id="IPR003105">
    <property type="entry name" value="SRA_YDG"/>
</dbReference>
<name>A0AB40CWE3_DIOCR</name>
<dbReference type="GO" id="GO:0042054">
    <property type="term" value="F:histone methyltransferase activity"/>
    <property type="evidence" value="ECO:0007669"/>
    <property type="project" value="InterPro"/>
</dbReference>
<dbReference type="InterPro" id="IPR025794">
    <property type="entry name" value="H3-K9-MeTrfase_plant"/>
</dbReference>
<feature type="region of interest" description="Disordered" evidence="9">
    <location>
        <begin position="136"/>
        <end position="159"/>
    </location>
</feature>
<evidence type="ECO:0000313" key="15">
    <source>
        <dbReference type="RefSeq" id="XP_039142363.1"/>
    </source>
</evidence>
<dbReference type="InterPro" id="IPR003616">
    <property type="entry name" value="Post-SET_dom"/>
</dbReference>
<feature type="region of interest" description="Disordered" evidence="9">
    <location>
        <begin position="1"/>
        <end position="78"/>
    </location>
</feature>
<dbReference type="SUPFAM" id="SSF88697">
    <property type="entry name" value="PUA domain-like"/>
    <property type="match status" value="1"/>
</dbReference>
<keyword evidence="14" id="KW-1185">Reference proteome</keyword>